<feature type="domain" description="Glycosyltransferase subfamily 4-like N-terminal" evidence="2">
    <location>
        <begin position="16"/>
        <end position="172"/>
    </location>
</feature>
<dbReference type="SUPFAM" id="SSF53756">
    <property type="entry name" value="UDP-Glycosyltransferase/glycogen phosphorylase"/>
    <property type="match status" value="1"/>
</dbReference>
<dbReference type="Proteomes" id="UP000198312">
    <property type="component" value="Chromosome"/>
</dbReference>
<evidence type="ECO:0000313" key="4">
    <source>
        <dbReference type="Proteomes" id="UP000198312"/>
    </source>
</evidence>
<organism evidence="3 4">
    <name type="scientific">Virgibacillus phasianinus</name>
    <dbReference type="NCBI Taxonomy" id="2017483"/>
    <lineage>
        <taxon>Bacteria</taxon>
        <taxon>Bacillati</taxon>
        <taxon>Bacillota</taxon>
        <taxon>Bacilli</taxon>
        <taxon>Bacillales</taxon>
        <taxon>Bacillaceae</taxon>
        <taxon>Virgibacillus</taxon>
    </lineage>
</organism>
<dbReference type="GO" id="GO:0016757">
    <property type="term" value="F:glycosyltransferase activity"/>
    <property type="evidence" value="ECO:0007669"/>
    <property type="project" value="InterPro"/>
</dbReference>
<dbReference type="InterPro" id="IPR028098">
    <property type="entry name" value="Glyco_trans_4-like_N"/>
</dbReference>
<dbReference type="AlphaFoldDB" id="A0A220U2L3"/>
<dbReference type="Pfam" id="PF00534">
    <property type="entry name" value="Glycos_transf_1"/>
    <property type="match status" value="1"/>
</dbReference>
<accession>A0A220U2L3</accession>
<dbReference type="Gene3D" id="3.40.50.2000">
    <property type="entry name" value="Glycogen Phosphorylase B"/>
    <property type="match status" value="2"/>
</dbReference>
<gene>
    <name evidence="3" type="ORF">CFK37_08315</name>
</gene>
<name>A0A220U2L3_9BACI</name>
<evidence type="ECO:0000259" key="2">
    <source>
        <dbReference type="Pfam" id="PF13439"/>
    </source>
</evidence>
<dbReference type="OrthoDB" id="9804196at2"/>
<reference evidence="3 4" key="1">
    <citation type="submission" date="2017-07" db="EMBL/GenBank/DDBJ databases">
        <title>Virgibacillus sp. LM2416.</title>
        <authorList>
            <person name="Tak E.J."/>
            <person name="Bae J.-W."/>
        </authorList>
    </citation>
    <scope>NUCLEOTIDE SEQUENCE [LARGE SCALE GENOMIC DNA]</scope>
    <source>
        <strain evidence="3 4">LM2416</strain>
    </source>
</reference>
<evidence type="ECO:0000259" key="1">
    <source>
        <dbReference type="Pfam" id="PF00534"/>
    </source>
</evidence>
<evidence type="ECO:0000313" key="3">
    <source>
        <dbReference type="EMBL" id="ASK62166.1"/>
    </source>
</evidence>
<dbReference type="Pfam" id="PF13439">
    <property type="entry name" value="Glyco_transf_4"/>
    <property type="match status" value="1"/>
</dbReference>
<feature type="domain" description="Glycosyl transferase family 1" evidence="1">
    <location>
        <begin position="189"/>
        <end position="334"/>
    </location>
</feature>
<sequence length="370" mass="41620">MIPMKVLHLNAGNETGGGMHHILSLLNKLNRKEFVLGVLEEGEMLHRARNLGIETVHFHSPKKLSIPLLKNIVSYIKKERIQIVHTHGPRANVYAKFLKKIVSFQWIVTVHSDPFYDFRGKGLYGEILCRVHTNAIKCADRVIAISTPFQQILEEKGVHREKINTVLNGIDFKKEMLENYVRSDVGYGEADFLFLMVARFEKVKRHNLALIAFSQVVTDHPNCKLLLVGDGSERKQAEALAEQLGITGYVHFLGHRQDVECFYNLADVTMLTSASESFPLVLLESARARTPVISTDVGGVKELIADPSVGFLVEDSNITNAMKDAIFLKKEGKLQVMGENLHIHASTKFSLEIFAENIYNVYLDIDNVNG</sequence>
<dbReference type="InterPro" id="IPR001296">
    <property type="entry name" value="Glyco_trans_1"/>
</dbReference>
<dbReference type="CDD" id="cd03801">
    <property type="entry name" value="GT4_PimA-like"/>
    <property type="match status" value="1"/>
</dbReference>
<proteinExistence type="predicted"/>
<keyword evidence="4" id="KW-1185">Reference proteome</keyword>
<dbReference type="KEGG" id="vil:CFK37_08315"/>
<keyword evidence="3" id="KW-0808">Transferase</keyword>
<dbReference type="EMBL" id="CP022315">
    <property type="protein sequence ID" value="ASK62166.1"/>
    <property type="molecule type" value="Genomic_DNA"/>
</dbReference>
<protein>
    <submittedName>
        <fullName evidence="3">Glycosyltransferase</fullName>
    </submittedName>
</protein>
<dbReference type="PANTHER" id="PTHR12526">
    <property type="entry name" value="GLYCOSYLTRANSFERASE"/>
    <property type="match status" value="1"/>
</dbReference>